<comment type="caution">
    <text evidence="1">The sequence shown here is derived from an EMBL/GenBank/DDBJ whole genome shotgun (WGS) entry which is preliminary data.</text>
</comment>
<dbReference type="Pfam" id="PF25594">
    <property type="entry name" value="GldB_lipo"/>
    <property type="match status" value="1"/>
</dbReference>
<evidence type="ECO:0000313" key="2">
    <source>
        <dbReference type="Proteomes" id="UP001610100"/>
    </source>
</evidence>
<protein>
    <submittedName>
        <fullName evidence="1">Gliding motility lipoprotein GldB</fullName>
    </submittedName>
</protein>
<dbReference type="InterPro" id="IPR019853">
    <property type="entry name" value="GldB-like"/>
</dbReference>
<dbReference type="NCBIfam" id="TIGR03514">
    <property type="entry name" value="GldB_lipo"/>
    <property type="match status" value="1"/>
</dbReference>
<keyword evidence="2" id="KW-1185">Reference proteome</keyword>
<accession>A0ABW7N032</accession>
<organism evidence="1 2">
    <name type="scientific">Gaetbulibacter aestuarii</name>
    <dbReference type="NCBI Taxonomy" id="1502358"/>
    <lineage>
        <taxon>Bacteria</taxon>
        <taxon>Pseudomonadati</taxon>
        <taxon>Bacteroidota</taxon>
        <taxon>Flavobacteriia</taxon>
        <taxon>Flavobacteriales</taxon>
        <taxon>Flavobacteriaceae</taxon>
        <taxon>Gaetbulibacter</taxon>
    </lineage>
</organism>
<name>A0ABW7N032_9FLAO</name>
<proteinExistence type="predicted"/>
<evidence type="ECO:0000313" key="1">
    <source>
        <dbReference type="EMBL" id="MFH6772414.1"/>
    </source>
</evidence>
<dbReference type="EMBL" id="JBAWKB010000003">
    <property type="protein sequence ID" value="MFH6772414.1"/>
    <property type="molecule type" value="Genomic_DNA"/>
</dbReference>
<keyword evidence="1" id="KW-0449">Lipoprotein</keyword>
<dbReference type="Proteomes" id="UP001610100">
    <property type="component" value="Unassembled WGS sequence"/>
</dbReference>
<dbReference type="RefSeq" id="WP_344737914.1">
    <property type="nucleotide sequence ID" value="NZ_BAABAY010000001.1"/>
</dbReference>
<sequence>MKQLFFGIFIFAMCISCQQEDNTEKAINDIGTDISIERFDMDFADATEKTLPKLKKAYPFMFPKTYSDSVWISKINDTLQQELFREVKKIYPKTDKLQSEIESLFNHIKYYFPDFHPPRVITTTSFVDYRNKVIVTDTIALVALDNFLGKDHYFYKGIPVYIAANLRPSQIVVDLANAYAEKYAFQKQRKTLLDEMVYYGKLLYFKDKAIPFKSEAERIGYTEEELQWAKTNESDIWRYFVERELLYSTDSKLPGRFIVDAPFSKFYLQDIDTNSPGRIGQYIGWQIVRAYMENNDKPFNEMLTEDAETIFNNSKFKPKK</sequence>
<gene>
    <name evidence="1" type="primary">gldB</name>
    <name evidence="1" type="ORF">V8G58_10760</name>
</gene>
<reference evidence="1 2" key="1">
    <citation type="submission" date="2024-02" db="EMBL/GenBank/DDBJ databases">
        <title>A Gaetbulibacter species isolated from tidal flats and genomic insights of their niches.</title>
        <authorList>
            <person name="Ye Y."/>
        </authorList>
    </citation>
    <scope>NUCLEOTIDE SEQUENCE [LARGE SCALE GENOMIC DNA]</scope>
    <source>
        <strain evidence="1 2">KYW382</strain>
    </source>
</reference>